<evidence type="ECO:0000256" key="1">
    <source>
        <dbReference type="ARBA" id="ARBA00004141"/>
    </source>
</evidence>
<feature type="transmembrane region" description="Helical" evidence="5">
    <location>
        <begin position="281"/>
        <end position="303"/>
    </location>
</feature>
<accession>A0A7W6TCZ0</accession>
<dbReference type="Pfam" id="PF04932">
    <property type="entry name" value="Wzy_C"/>
    <property type="match status" value="1"/>
</dbReference>
<keyword evidence="2 5" id="KW-0812">Transmembrane</keyword>
<keyword evidence="11" id="KW-1185">Reference proteome</keyword>
<dbReference type="PANTHER" id="PTHR37422:SF21">
    <property type="entry name" value="EXOQ-LIKE PROTEIN"/>
    <property type="match status" value="1"/>
</dbReference>
<keyword evidence="3 5" id="KW-1133">Transmembrane helix</keyword>
<evidence type="ECO:0000256" key="3">
    <source>
        <dbReference type="ARBA" id="ARBA00022989"/>
    </source>
</evidence>
<proteinExistence type="predicted"/>
<evidence type="ECO:0000313" key="9">
    <source>
        <dbReference type="EMBL" id="MBB4445902.1"/>
    </source>
</evidence>
<feature type="transmembrane region" description="Helical" evidence="5">
    <location>
        <begin position="237"/>
        <end position="256"/>
    </location>
</feature>
<dbReference type="Proteomes" id="UP000524535">
    <property type="component" value="Unassembled WGS sequence"/>
</dbReference>
<evidence type="ECO:0000313" key="7">
    <source>
        <dbReference type="EMBL" id="MBB4346393.1"/>
    </source>
</evidence>
<keyword evidence="4 5" id="KW-0472">Membrane</keyword>
<keyword evidence="8" id="KW-0436">Ligase</keyword>
<dbReference type="AlphaFoldDB" id="A0A7W6TCZ0"/>
<feature type="transmembrane region" description="Helical" evidence="5">
    <location>
        <begin position="369"/>
        <end position="388"/>
    </location>
</feature>
<feature type="transmembrane region" description="Helical" evidence="5">
    <location>
        <begin position="201"/>
        <end position="231"/>
    </location>
</feature>
<feature type="transmembrane region" description="Helical" evidence="5">
    <location>
        <begin position="74"/>
        <end position="92"/>
    </location>
</feature>
<dbReference type="PANTHER" id="PTHR37422">
    <property type="entry name" value="TEICHURONIC ACID BIOSYNTHESIS PROTEIN TUAE"/>
    <property type="match status" value="1"/>
</dbReference>
<feature type="domain" description="O-antigen ligase-related" evidence="6">
    <location>
        <begin position="201"/>
        <end position="342"/>
    </location>
</feature>
<comment type="subcellular location">
    <subcellularLocation>
        <location evidence="1">Membrane</location>
        <topology evidence="1">Multi-pass membrane protein</topology>
    </subcellularLocation>
</comment>
<reference evidence="10 11" key="1">
    <citation type="submission" date="2020-08" db="EMBL/GenBank/DDBJ databases">
        <title>Genomic Encyclopedia of Type Strains, Phase IV (KMG-V): Genome sequencing to study the core and pangenomes of soil and plant-associated prokaryotes.</title>
        <authorList>
            <person name="Whitman W."/>
        </authorList>
    </citation>
    <scope>NUCLEOTIDE SEQUENCE [LARGE SCALE GENOMIC DNA]</scope>
    <source>
        <strain evidence="8 11">SEMIA 444</strain>
        <strain evidence="7 10">SEMIA 448</strain>
        <strain evidence="9 12">SEMIA 452</strain>
    </source>
</reference>
<evidence type="ECO:0000313" key="11">
    <source>
        <dbReference type="Proteomes" id="UP000524535"/>
    </source>
</evidence>
<feature type="transmembrane region" description="Helical" evidence="5">
    <location>
        <begin position="331"/>
        <end position="349"/>
    </location>
</feature>
<feature type="transmembrane region" description="Helical" evidence="5">
    <location>
        <begin position="124"/>
        <end position="149"/>
    </location>
</feature>
<organism evidence="8 11">
    <name type="scientific">Aliirhizobium cellulosilyticum</name>
    <dbReference type="NCBI Taxonomy" id="393664"/>
    <lineage>
        <taxon>Bacteria</taxon>
        <taxon>Pseudomonadati</taxon>
        <taxon>Pseudomonadota</taxon>
        <taxon>Alphaproteobacteria</taxon>
        <taxon>Hyphomicrobiales</taxon>
        <taxon>Rhizobiaceae</taxon>
        <taxon>Aliirhizobium</taxon>
    </lineage>
</organism>
<feature type="transmembrane region" description="Helical" evidence="5">
    <location>
        <begin position="44"/>
        <end position="62"/>
    </location>
</feature>
<feature type="transmembrane region" description="Helical" evidence="5">
    <location>
        <begin position="98"/>
        <end position="117"/>
    </location>
</feature>
<feature type="transmembrane region" description="Helical" evidence="5">
    <location>
        <begin position="169"/>
        <end position="189"/>
    </location>
</feature>
<dbReference type="InterPro" id="IPR051533">
    <property type="entry name" value="WaaL-like"/>
</dbReference>
<evidence type="ECO:0000256" key="4">
    <source>
        <dbReference type="ARBA" id="ARBA00023136"/>
    </source>
</evidence>
<dbReference type="GO" id="GO:0016874">
    <property type="term" value="F:ligase activity"/>
    <property type="evidence" value="ECO:0007669"/>
    <property type="project" value="UniProtKB-KW"/>
</dbReference>
<evidence type="ECO:0000313" key="12">
    <source>
        <dbReference type="Proteomes" id="UP000576087"/>
    </source>
</evidence>
<evidence type="ECO:0000256" key="5">
    <source>
        <dbReference type="SAM" id="Phobius"/>
    </source>
</evidence>
<evidence type="ECO:0000259" key="6">
    <source>
        <dbReference type="Pfam" id="PF04932"/>
    </source>
</evidence>
<sequence>MNAGRATWSAGSVILLLLLCYFWIGLTPFAHSDGKGGLPSTGNLLNQMVIIVLFTMAIANLWRNPGRSALFSPHALLVLILLWFCFVSLLSFDPATAFRRIVYALLVCGCANAALLLPRDSRDFARVLATGTVVILLLNYFAVIAMPTVGIHGSNEVEAALAGDWRGIFGHKNAAAAGMVYLVLFGLYLRKASYPRLGSIIAILAVIFLLFAGGKTSTAMLPAVLLLSWLFEHCRPLRALLTIGLVIAMNVILIGLSSSPATSSILASVGIDATFTGRSSIWAFALARISDAPIMGYGFQLLWGSEFLRDITTESWAFLAAHSHNSFLETLLNGGFPALILMILWLLILPLRDAGEAFATQNDVGLTRLFLRIWIFSILLAGLENLFFVNNGPLWFTMLIAVFGLRLQAGASLQSRQ</sequence>
<dbReference type="GO" id="GO:0016020">
    <property type="term" value="C:membrane"/>
    <property type="evidence" value="ECO:0007669"/>
    <property type="project" value="UniProtKB-SubCell"/>
</dbReference>
<dbReference type="EMBL" id="JACIGY010000001">
    <property type="protein sequence ID" value="MBB4411213.1"/>
    <property type="molecule type" value="Genomic_DNA"/>
</dbReference>
<evidence type="ECO:0000313" key="8">
    <source>
        <dbReference type="EMBL" id="MBB4411213.1"/>
    </source>
</evidence>
<name>A0A7W6TCZ0_9HYPH</name>
<feature type="transmembrane region" description="Helical" evidence="5">
    <location>
        <begin position="7"/>
        <end position="24"/>
    </location>
</feature>
<dbReference type="Proteomes" id="UP000576087">
    <property type="component" value="Unassembled WGS sequence"/>
</dbReference>
<feature type="transmembrane region" description="Helical" evidence="5">
    <location>
        <begin position="394"/>
        <end position="413"/>
    </location>
</feature>
<evidence type="ECO:0000256" key="2">
    <source>
        <dbReference type="ARBA" id="ARBA00022692"/>
    </source>
</evidence>
<dbReference type="EMBL" id="JACIGW010000001">
    <property type="protein sequence ID" value="MBB4346393.1"/>
    <property type="molecule type" value="Genomic_DNA"/>
</dbReference>
<dbReference type="EMBL" id="JACIHM010000001">
    <property type="protein sequence ID" value="MBB4445902.1"/>
    <property type="molecule type" value="Genomic_DNA"/>
</dbReference>
<evidence type="ECO:0000313" key="10">
    <source>
        <dbReference type="Proteomes" id="UP000520770"/>
    </source>
</evidence>
<dbReference type="RefSeq" id="WP_183820838.1">
    <property type="nucleotide sequence ID" value="NZ_JACIGW010000001.1"/>
</dbReference>
<dbReference type="Proteomes" id="UP000520770">
    <property type="component" value="Unassembled WGS sequence"/>
</dbReference>
<dbReference type="InterPro" id="IPR007016">
    <property type="entry name" value="O-antigen_ligase-rel_domated"/>
</dbReference>
<protein>
    <submittedName>
        <fullName evidence="8">O-antigen ligase</fullName>
    </submittedName>
</protein>
<gene>
    <name evidence="8" type="ORF">GGE31_001684</name>
    <name evidence="7" type="ORF">GGE33_000101</name>
    <name evidence="9" type="ORF">GGE35_001684</name>
</gene>
<comment type="caution">
    <text evidence="8">The sequence shown here is derived from an EMBL/GenBank/DDBJ whole genome shotgun (WGS) entry which is preliminary data.</text>
</comment>